<keyword evidence="5" id="KW-0808">Transferase</keyword>
<dbReference type="PROSITE" id="PS51374">
    <property type="entry name" value="NDPK_LIKE"/>
    <property type="match status" value="1"/>
</dbReference>
<evidence type="ECO:0000256" key="2">
    <source>
        <dbReference type="ARBA" id="ARBA00008142"/>
    </source>
</evidence>
<keyword evidence="7" id="KW-0547">Nucleotide-binding</keyword>
<evidence type="ECO:0000256" key="11">
    <source>
        <dbReference type="ARBA" id="ARBA00023080"/>
    </source>
</evidence>
<dbReference type="SMART" id="SM00562">
    <property type="entry name" value="NDK"/>
    <property type="match status" value="1"/>
</dbReference>
<evidence type="ECO:0000256" key="10">
    <source>
        <dbReference type="ARBA" id="ARBA00022842"/>
    </source>
</evidence>
<dbReference type="NCBIfam" id="NF001908">
    <property type="entry name" value="PRK00668.1"/>
    <property type="match status" value="1"/>
</dbReference>
<evidence type="ECO:0000256" key="3">
    <source>
        <dbReference type="ARBA" id="ARBA00012966"/>
    </source>
</evidence>
<sequence length="155" mass="17287">MERTLVLIKPDGVQRGLVGEIITRFERRGLRIAAMKLMQITPELAARHYGVHQTRPFYEDVIRFITSGPVVAMVLEGEQAIEIVRKTIGGPENATDPAKAPPGSIRGDFGMVIGRNLVHGSDKPETAAFEIPLFFREDEILSYERAIDGWIYGSH</sequence>
<dbReference type="GO" id="GO:0006241">
    <property type="term" value="P:CTP biosynthetic process"/>
    <property type="evidence" value="ECO:0007669"/>
    <property type="project" value="InterPro"/>
</dbReference>
<dbReference type="HAMAP" id="MF_00451">
    <property type="entry name" value="NDP_kinase"/>
    <property type="match status" value="1"/>
</dbReference>
<organism evidence="13">
    <name type="scientific">uncultured prokaryote</name>
    <dbReference type="NCBI Taxonomy" id="198431"/>
    <lineage>
        <taxon>unclassified sequences</taxon>
        <taxon>environmental samples</taxon>
    </lineage>
</organism>
<dbReference type="EMBL" id="AP011736">
    <property type="protein sequence ID" value="BAL56054.1"/>
    <property type="molecule type" value="Genomic_DNA"/>
</dbReference>
<dbReference type="GO" id="GO:0046872">
    <property type="term" value="F:metal ion binding"/>
    <property type="evidence" value="ECO:0007669"/>
    <property type="project" value="UniProtKB-KW"/>
</dbReference>
<evidence type="ECO:0000256" key="4">
    <source>
        <dbReference type="ARBA" id="ARBA00017632"/>
    </source>
</evidence>
<dbReference type="GO" id="GO:0005524">
    <property type="term" value="F:ATP binding"/>
    <property type="evidence" value="ECO:0007669"/>
    <property type="project" value="UniProtKB-KW"/>
</dbReference>
<dbReference type="PRINTS" id="PR01243">
    <property type="entry name" value="NUCDPKINASE"/>
</dbReference>
<accession>H5SIR8</accession>
<dbReference type="AlphaFoldDB" id="H5SIR8"/>
<dbReference type="SUPFAM" id="SSF54919">
    <property type="entry name" value="Nucleoside diphosphate kinase, NDK"/>
    <property type="match status" value="1"/>
</dbReference>
<keyword evidence="8 13" id="KW-0418">Kinase</keyword>
<dbReference type="InterPro" id="IPR034907">
    <property type="entry name" value="NDK-like_dom"/>
</dbReference>
<dbReference type="GO" id="GO:0006183">
    <property type="term" value="P:GTP biosynthetic process"/>
    <property type="evidence" value="ECO:0007669"/>
    <property type="project" value="InterPro"/>
</dbReference>
<evidence type="ECO:0000313" key="13">
    <source>
        <dbReference type="EMBL" id="BAL56054.1"/>
    </source>
</evidence>
<reference evidence="13" key="1">
    <citation type="journal article" date="2005" name="Environ. Microbiol.">
        <title>Genetic and functional properties of uncultivated thermophilic crenarchaeotes from a subsurface gold mine as revealed by analysis of genome fragments.</title>
        <authorList>
            <person name="Nunoura T."/>
            <person name="Hirayama H."/>
            <person name="Takami H."/>
            <person name="Oida H."/>
            <person name="Nishi S."/>
            <person name="Shimamura S."/>
            <person name="Suzuki Y."/>
            <person name="Inagaki F."/>
            <person name="Takai K."/>
            <person name="Nealson K.H."/>
            <person name="Horikoshi K."/>
        </authorList>
    </citation>
    <scope>NUCLEOTIDE SEQUENCE</scope>
</reference>
<dbReference type="GO" id="GO:0004550">
    <property type="term" value="F:nucleoside diphosphate kinase activity"/>
    <property type="evidence" value="ECO:0007669"/>
    <property type="project" value="UniProtKB-EC"/>
</dbReference>
<evidence type="ECO:0000256" key="7">
    <source>
        <dbReference type="ARBA" id="ARBA00022741"/>
    </source>
</evidence>
<protein>
    <recommendedName>
        <fullName evidence="4">Nucleoside diphosphate kinase</fullName>
        <ecNumber evidence="3">2.7.4.6</ecNumber>
    </recommendedName>
</protein>
<evidence type="ECO:0000259" key="12">
    <source>
        <dbReference type="SMART" id="SM00562"/>
    </source>
</evidence>
<dbReference type="Pfam" id="PF00334">
    <property type="entry name" value="NDK"/>
    <property type="match status" value="1"/>
</dbReference>
<keyword evidence="10" id="KW-0460">Magnesium</keyword>
<evidence type="ECO:0000256" key="1">
    <source>
        <dbReference type="ARBA" id="ARBA00001946"/>
    </source>
</evidence>
<evidence type="ECO:0000256" key="6">
    <source>
        <dbReference type="ARBA" id="ARBA00022723"/>
    </source>
</evidence>
<dbReference type="PANTHER" id="PTHR11349">
    <property type="entry name" value="NUCLEOSIDE DIPHOSPHATE KINASE"/>
    <property type="match status" value="1"/>
</dbReference>
<comment type="similarity">
    <text evidence="2">Belongs to the NDK family.</text>
</comment>
<dbReference type="EC" id="2.7.4.6" evidence="3"/>
<name>H5SIR8_9ZZZZ</name>
<dbReference type="FunFam" id="3.30.70.141:FF:000003">
    <property type="entry name" value="Nucleoside diphosphate kinase"/>
    <property type="match status" value="1"/>
</dbReference>
<comment type="cofactor">
    <cofactor evidence="1">
        <name>Mg(2+)</name>
        <dbReference type="ChEBI" id="CHEBI:18420"/>
    </cofactor>
</comment>
<dbReference type="InterPro" id="IPR001564">
    <property type="entry name" value="Nucleoside_diP_kinase"/>
</dbReference>
<dbReference type="Gene3D" id="3.30.70.141">
    <property type="entry name" value="Nucleoside diphosphate kinase-like domain"/>
    <property type="match status" value="1"/>
</dbReference>
<keyword evidence="9" id="KW-0067">ATP-binding</keyword>
<evidence type="ECO:0000256" key="9">
    <source>
        <dbReference type="ARBA" id="ARBA00022840"/>
    </source>
</evidence>
<keyword evidence="6" id="KW-0479">Metal-binding</keyword>
<feature type="domain" description="Nucleoside diphosphate kinase-like" evidence="12">
    <location>
        <begin position="1"/>
        <end position="142"/>
    </location>
</feature>
<keyword evidence="11" id="KW-0546">Nucleotide metabolism</keyword>
<evidence type="ECO:0000256" key="8">
    <source>
        <dbReference type="ARBA" id="ARBA00022777"/>
    </source>
</evidence>
<dbReference type="GO" id="GO:0006228">
    <property type="term" value="P:UTP biosynthetic process"/>
    <property type="evidence" value="ECO:0007669"/>
    <property type="project" value="InterPro"/>
</dbReference>
<dbReference type="InterPro" id="IPR036850">
    <property type="entry name" value="NDK-like_dom_sf"/>
</dbReference>
<evidence type="ECO:0000256" key="5">
    <source>
        <dbReference type="ARBA" id="ARBA00022679"/>
    </source>
</evidence>
<dbReference type="CDD" id="cd04413">
    <property type="entry name" value="NDPk_I"/>
    <property type="match status" value="1"/>
</dbReference>
<proteinExistence type="inferred from homology"/>
<gene>
    <name evidence="13" type="ORF">HGMM_F34B05C28</name>
</gene>
<reference evidence="13" key="2">
    <citation type="journal article" date="2012" name="PLoS ONE">
        <title>A Deeply Branching Thermophilic Bacterium with an Ancient Acetyl-CoA Pathway Dominates a Subsurface Ecosystem.</title>
        <authorList>
            <person name="Takami H."/>
            <person name="Noguchi H."/>
            <person name="Takaki Y."/>
            <person name="Uchiyama I."/>
            <person name="Toyoda A."/>
            <person name="Nishi S."/>
            <person name="Chee G.-J."/>
            <person name="Arai W."/>
            <person name="Nunoura T."/>
            <person name="Itoh T."/>
            <person name="Hattori M."/>
            <person name="Takai K."/>
        </authorList>
    </citation>
    <scope>NUCLEOTIDE SEQUENCE</scope>
</reference>